<dbReference type="EMBL" id="JAPESX010003440">
    <property type="protein sequence ID" value="KAJ8104950.1"/>
    <property type="molecule type" value="Genomic_DNA"/>
</dbReference>
<dbReference type="Proteomes" id="UP001153334">
    <property type="component" value="Unassembled WGS sequence"/>
</dbReference>
<name>A0ACC2HPK8_9PEZI</name>
<keyword evidence="2" id="KW-1185">Reference proteome</keyword>
<comment type="caution">
    <text evidence="1">The sequence shown here is derived from an EMBL/GenBank/DDBJ whole genome shotgun (WGS) entry which is preliminary data.</text>
</comment>
<sequence length="292" mass="31870">MACDTNAFWGSSEVDAFRCHTPPALDLLNNPPSWDGLFDFKESIDSSSSLDLLQQPLPCSCEPPDEWLLEFERLQEVHNRAPALRGPPIPAPPHHHAPYTFAAGKSASNAGSGGSPYQTGEGQPAPLLRHYPEPFPEPEGRAIVQGGESNYSIPTPTAYMREIDSQNSGCPGPVMYSPMLYDWNPTPAFDNQPTPDGRDVENGHAGAEGDGTELPSRHEAANDPGRAEPSRVTLPPPRCRRVPYWRHSRPPIGIALSSPDSQASRTRLNIMPRLVYLDTPTAFNAICCIAEQ</sequence>
<evidence type="ECO:0000313" key="2">
    <source>
        <dbReference type="Proteomes" id="UP001153334"/>
    </source>
</evidence>
<accession>A0ACC2HPK8</accession>
<organism evidence="1 2">
    <name type="scientific">Nemania bipapillata</name>
    <dbReference type="NCBI Taxonomy" id="110536"/>
    <lineage>
        <taxon>Eukaryota</taxon>
        <taxon>Fungi</taxon>
        <taxon>Dikarya</taxon>
        <taxon>Ascomycota</taxon>
        <taxon>Pezizomycotina</taxon>
        <taxon>Sordariomycetes</taxon>
        <taxon>Xylariomycetidae</taxon>
        <taxon>Xylariales</taxon>
        <taxon>Xylariaceae</taxon>
        <taxon>Nemania</taxon>
    </lineage>
</organism>
<proteinExistence type="predicted"/>
<protein>
    <submittedName>
        <fullName evidence="1">Uncharacterized protein</fullName>
    </submittedName>
</protein>
<reference evidence="1" key="1">
    <citation type="submission" date="2022-11" db="EMBL/GenBank/DDBJ databases">
        <title>Genome Sequence of Nemania bipapillata.</title>
        <authorList>
            <person name="Buettner E."/>
        </authorList>
    </citation>
    <scope>NUCLEOTIDE SEQUENCE</scope>
    <source>
        <strain evidence="1">CP14</strain>
    </source>
</reference>
<gene>
    <name evidence="1" type="ORF">ONZ43_g7618</name>
</gene>
<evidence type="ECO:0000313" key="1">
    <source>
        <dbReference type="EMBL" id="KAJ8104950.1"/>
    </source>
</evidence>